<protein>
    <submittedName>
        <fullName evidence="3">DUF6430 domain-containing protein</fullName>
    </submittedName>
</protein>
<comment type="caution">
    <text evidence="3">The sequence shown here is derived from an EMBL/GenBank/DDBJ whole genome shotgun (WGS) entry which is preliminary data.</text>
</comment>
<dbReference type="EMBL" id="JAPNUD010000021">
    <property type="protein sequence ID" value="MDA0641151.1"/>
    <property type="molecule type" value="Genomic_DNA"/>
</dbReference>
<proteinExistence type="predicted"/>
<gene>
    <name evidence="3" type="ORF">OUY24_11030</name>
</gene>
<accession>A0ABT4SV63</accession>
<keyword evidence="4" id="KW-1185">Reference proteome</keyword>
<keyword evidence="1" id="KW-0472">Membrane</keyword>
<feature type="domain" description="Thoeris protein ThsA Macro" evidence="2">
    <location>
        <begin position="85"/>
        <end position="270"/>
    </location>
</feature>
<name>A0ABT4SV63_9ACTN</name>
<organism evidence="3 4">
    <name type="scientific">Nonomuraea ferruginea</name>
    <dbReference type="NCBI Taxonomy" id="46174"/>
    <lineage>
        <taxon>Bacteria</taxon>
        <taxon>Bacillati</taxon>
        <taxon>Actinomycetota</taxon>
        <taxon>Actinomycetes</taxon>
        <taxon>Streptosporangiales</taxon>
        <taxon>Streptosporangiaceae</taxon>
        <taxon>Nonomuraea</taxon>
    </lineage>
</organism>
<evidence type="ECO:0000313" key="3">
    <source>
        <dbReference type="EMBL" id="MDA0641151.1"/>
    </source>
</evidence>
<dbReference type="InterPro" id="IPR045535">
    <property type="entry name" value="ThsA_Macro"/>
</dbReference>
<sequence length="289" mass="31953">MSLIHGLRQAVHTSRGRVLLTTHFFIAFGVISAAVQFVGQVFGVSFSSPGSVTVISLTACLAWGLVRAYPHSRISRDFTHPEMTITIQVGDLLKEDADLVVGFSDTFDADTTDNRIINGDSLQGQLLDRIYEGDLRRLDEELTCALSTTVPLSTETKESKPGGKLSRYPIGTVAVIGSPRRRIYCLAYSRMGNDLVAKSSMDDLWLSLGHLWTAISQNSQLRHVAVPVMGAELARVHALDKENLLKMIILSFIARSRARPVCRRLTVVIRPNDIEKVDMLEMRAFLTAL</sequence>
<dbReference type="Pfam" id="PF20016">
    <property type="entry name" value="ThsA_Macro"/>
    <property type="match status" value="1"/>
</dbReference>
<dbReference type="RefSeq" id="WP_271276151.1">
    <property type="nucleotide sequence ID" value="NZ_BAABFD010000016.1"/>
</dbReference>
<evidence type="ECO:0000313" key="4">
    <source>
        <dbReference type="Proteomes" id="UP001212498"/>
    </source>
</evidence>
<dbReference type="Proteomes" id="UP001212498">
    <property type="component" value="Unassembled WGS sequence"/>
</dbReference>
<keyword evidence="1" id="KW-1133">Transmembrane helix</keyword>
<reference evidence="3 4" key="1">
    <citation type="submission" date="2022-11" db="EMBL/GenBank/DDBJ databases">
        <title>Nonomuraea corallina sp. nov., a new species of the genus Nonomuraea isolated from sea side sediment in Thai sea.</title>
        <authorList>
            <person name="Ngamcharungchit C."/>
            <person name="Matsumoto A."/>
            <person name="Suriyachadkun C."/>
            <person name="Panbangred W."/>
            <person name="Inahashi Y."/>
            <person name="Intra B."/>
        </authorList>
    </citation>
    <scope>NUCLEOTIDE SEQUENCE [LARGE SCALE GENOMIC DNA]</scope>
    <source>
        <strain evidence="3 4">DSM 43553</strain>
    </source>
</reference>
<evidence type="ECO:0000256" key="1">
    <source>
        <dbReference type="SAM" id="Phobius"/>
    </source>
</evidence>
<keyword evidence="1" id="KW-0812">Transmembrane</keyword>
<evidence type="ECO:0000259" key="2">
    <source>
        <dbReference type="Pfam" id="PF20016"/>
    </source>
</evidence>
<feature type="transmembrane region" description="Helical" evidence="1">
    <location>
        <begin position="44"/>
        <end position="66"/>
    </location>
</feature>
<feature type="transmembrane region" description="Helical" evidence="1">
    <location>
        <begin position="18"/>
        <end position="38"/>
    </location>
</feature>